<dbReference type="Gene3D" id="3.40.50.720">
    <property type="entry name" value="NAD(P)-binding Rossmann-like Domain"/>
    <property type="match status" value="1"/>
</dbReference>
<dbReference type="InterPro" id="IPR008927">
    <property type="entry name" value="6-PGluconate_DH-like_C_sf"/>
</dbReference>
<dbReference type="Proteomes" id="UP000530660">
    <property type="component" value="Unassembled WGS sequence"/>
</dbReference>
<dbReference type="GO" id="GO:0033730">
    <property type="term" value="F:arogenate dehydrogenase (NADP+) activity"/>
    <property type="evidence" value="ECO:0007669"/>
    <property type="project" value="InterPro"/>
</dbReference>
<dbReference type="GO" id="GO:0008977">
    <property type="term" value="F:prephenate dehydrogenase (NAD+) activity"/>
    <property type="evidence" value="ECO:0007669"/>
    <property type="project" value="InterPro"/>
</dbReference>
<keyword evidence="1" id="KW-0560">Oxidoreductase</keyword>
<accession>A0A7J7IJL0</accession>
<dbReference type="InterPro" id="IPR046826">
    <property type="entry name" value="PDH_N"/>
</dbReference>
<dbReference type="Pfam" id="PF26213">
    <property type="entry name" value="TYRAAT1_C"/>
    <property type="match status" value="1"/>
</dbReference>
<comment type="caution">
    <text evidence="4">The sequence shown here is derived from an EMBL/GenBank/DDBJ whole genome shotgun (WGS) entry which is preliminary data.</text>
</comment>
<organism evidence="4 5">
    <name type="scientific">Cyanidiococcus yangmingshanensis</name>
    <dbReference type="NCBI Taxonomy" id="2690220"/>
    <lineage>
        <taxon>Eukaryota</taxon>
        <taxon>Rhodophyta</taxon>
        <taxon>Bangiophyceae</taxon>
        <taxon>Cyanidiales</taxon>
        <taxon>Cyanidiaceae</taxon>
        <taxon>Cyanidiococcus</taxon>
    </lineage>
</organism>
<keyword evidence="5" id="KW-1185">Reference proteome</keyword>
<dbReference type="SUPFAM" id="SSF48179">
    <property type="entry name" value="6-phosphogluconate dehydrogenase C-terminal domain-like"/>
    <property type="match status" value="1"/>
</dbReference>
<dbReference type="PANTHER" id="PTHR43207:SF8">
    <property type="entry name" value="AROGENATE DEHYDROGENASE 1, CHLOROPLASTIC"/>
    <property type="match status" value="1"/>
</dbReference>
<feature type="coiled-coil region" evidence="2">
    <location>
        <begin position="326"/>
        <end position="360"/>
    </location>
</feature>
<dbReference type="OrthoDB" id="2414662at2759"/>
<proteinExistence type="predicted"/>
<dbReference type="Pfam" id="PF02153">
    <property type="entry name" value="PDH_N"/>
    <property type="match status" value="1"/>
</dbReference>
<gene>
    <name evidence="4" type="primary">TYR1</name>
    <name evidence="4" type="ORF">F1559_002743</name>
</gene>
<dbReference type="EMBL" id="VWRR01000007">
    <property type="protein sequence ID" value="KAF6003286.1"/>
    <property type="molecule type" value="Genomic_DNA"/>
</dbReference>
<evidence type="ECO:0000259" key="3">
    <source>
        <dbReference type="PROSITE" id="PS51176"/>
    </source>
</evidence>
<dbReference type="PANTHER" id="PTHR43207">
    <property type="entry name" value="AROGENATE DEHYDROGENASE-RELATED"/>
    <property type="match status" value="1"/>
</dbReference>
<dbReference type="GO" id="GO:0070403">
    <property type="term" value="F:NAD+ binding"/>
    <property type="evidence" value="ECO:0007669"/>
    <property type="project" value="InterPro"/>
</dbReference>
<dbReference type="SUPFAM" id="SSF51735">
    <property type="entry name" value="NAD(P)-binding Rossmann-fold domains"/>
    <property type="match status" value="1"/>
</dbReference>
<protein>
    <submittedName>
        <fullName evidence="4">Prephenate dehydrogenase (NADP(+))</fullName>
    </submittedName>
</protein>
<evidence type="ECO:0000313" key="5">
    <source>
        <dbReference type="Proteomes" id="UP000530660"/>
    </source>
</evidence>
<dbReference type="InterPro" id="IPR036291">
    <property type="entry name" value="NAD(P)-bd_dom_sf"/>
</dbReference>
<dbReference type="AlphaFoldDB" id="A0A7J7IJL0"/>
<feature type="domain" description="Prephenate/arogenate dehydrogenase" evidence="3">
    <location>
        <begin position="102"/>
        <end position="362"/>
    </location>
</feature>
<evidence type="ECO:0000313" key="4">
    <source>
        <dbReference type="EMBL" id="KAF6003286.1"/>
    </source>
</evidence>
<name>A0A7J7IJL0_9RHOD</name>
<dbReference type="GO" id="GO:0006571">
    <property type="term" value="P:tyrosine biosynthetic process"/>
    <property type="evidence" value="ECO:0007669"/>
    <property type="project" value="InterPro"/>
</dbReference>
<keyword evidence="2" id="KW-0175">Coiled coil</keyword>
<dbReference type="InterPro" id="IPR003099">
    <property type="entry name" value="Prephen_DH"/>
</dbReference>
<sequence length="362" mass="41597">MLAAWLALPLHNAGSLQRTIGRILELHRTCWLLDHRERLVESAWLGRGRYRSVGWPRPRRTRCTVTNQAHVLSLYRGGEPFRTDSSAKHFKVMDQDGEVNPLTIAIVGFGNFGQFLAKAFIEAGHRVVGFSRSDYHAVASQLGCVFESNADELLERHHPSVLVLATSILSTEQVLRQFPTEKLENCLVVDVLSVKVYARELMLRYLPVSSDILATHPMFGPESGRDSWRGLPFVFERVRIRRYERCEAFLDIFRSRGCTLVEMACQEHDHYAASTQFITHTTGRMLAELKITSTPINTRGFESLLAVVETTVRDSFDLYYGLYRFNPNAKEELNKMQRALERVRSRLEEYDRLYQAAESKRQ</sequence>
<evidence type="ECO:0000256" key="1">
    <source>
        <dbReference type="ARBA" id="ARBA00023002"/>
    </source>
</evidence>
<dbReference type="InterPro" id="IPR045011">
    <property type="entry name" value="TYRAAT1/2"/>
</dbReference>
<reference evidence="4 5" key="1">
    <citation type="journal article" date="2020" name="J. Phycol.">
        <title>Comparative genome analysis reveals Cyanidiococcus gen. nov., a new extremophilic red algal genus sister to Cyanidioschyzon (Cyanidioschyzonaceae, Rhodophyta).</title>
        <authorList>
            <person name="Liu S.-L."/>
            <person name="Chiang Y.-R."/>
            <person name="Yoon H.S."/>
            <person name="Fu H.-Y."/>
        </authorList>
    </citation>
    <scope>NUCLEOTIDE SEQUENCE [LARGE SCALE GENOMIC DNA]</scope>
    <source>
        <strain evidence="4 5">THAL066</strain>
    </source>
</reference>
<dbReference type="GO" id="GO:0004665">
    <property type="term" value="F:prephenate dehydrogenase (NADP+) activity"/>
    <property type="evidence" value="ECO:0007669"/>
    <property type="project" value="InterPro"/>
</dbReference>
<dbReference type="PROSITE" id="PS51176">
    <property type="entry name" value="PDH_ADH"/>
    <property type="match status" value="1"/>
</dbReference>
<dbReference type="InterPro" id="IPR059064">
    <property type="entry name" value="TYRAAT2_C"/>
</dbReference>
<evidence type="ECO:0000256" key="2">
    <source>
        <dbReference type="SAM" id="Coils"/>
    </source>
</evidence>